<keyword evidence="4 6" id="KW-1133">Transmembrane helix</keyword>
<dbReference type="InterPro" id="IPR000109">
    <property type="entry name" value="POT_fam"/>
</dbReference>
<keyword evidence="5 6" id="KW-0472">Membrane</keyword>
<dbReference type="Pfam" id="PF00854">
    <property type="entry name" value="PTR2"/>
    <property type="match status" value="1"/>
</dbReference>
<evidence type="ECO:0000256" key="1">
    <source>
        <dbReference type="ARBA" id="ARBA00004141"/>
    </source>
</evidence>
<organism evidence="7 8">
    <name type="scientific">Papaver nudicaule</name>
    <name type="common">Iceland poppy</name>
    <dbReference type="NCBI Taxonomy" id="74823"/>
    <lineage>
        <taxon>Eukaryota</taxon>
        <taxon>Viridiplantae</taxon>
        <taxon>Streptophyta</taxon>
        <taxon>Embryophyta</taxon>
        <taxon>Tracheophyta</taxon>
        <taxon>Spermatophyta</taxon>
        <taxon>Magnoliopsida</taxon>
        <taxon>Ranunculales</taxon>
        <taxon>Papaveraceae</taxon>
        <taxon>Papaveroideae</taxon>
        <taxon>Papaver</taxon>
    </lineage>
</organism>
<dbReference type="GO" id="GO:0016020">
    <property type="term" value="C:membrane"/>
    <property type="evidence" value="ECO:0007669"/>
    <property type="project" value="UniProtKB-SubCell"/>
</dbReference>
<evidence type="ECO:0000313" key="7">
    <source>
        <dbReference type="EMBL" id="MCL7043493.1"/>
    </source>
</evidence>
<gene>
    <name evidence="7" type="ORF">MKW94_001609</name>
</gene>
<keyword evidence="3 6" id="KW-0812">Transmembrane</keyword>
<evidence type="ECO:0000256" key="4">
    <source>
        <dbReference type="ARBA" id="ARBA00022989"/>
    </source>
</evidence>
<dbReference type="Proteomes" id="UP001177140">
    <property type="component" value="Unassembled WGS sequence"/>
</dbReference>
<dbReference type="GO" id="GO:0022857">
    <property type="term" value="F:transmembrane transporter activity"/>
    <property type="evidence" value="ECO:0007669"/>
    <property type="project" value="InterPro"/>
</dbReference>
<sequence length="290" mass="32396">MFLLTGFGFLIIGAGGIRPCNLAFGADQFNPKTEAGKRGINSFFNWYYFTFTFAMMVSLTLIVYVQSDVSWALGLAIPTFLMLLSCVFFFVGTRIYVIVKPEGSPLTTIAQVIVAATKKRHLTLPGNPEFSLFNYLPTNTINSRLPLTGQFRFLDKAAILTADDKINPDGSAENPWRLCGMQQVEEVKCVLRIIPIWASGIIYYVAIVQQNTYAVFQALQSDRHLGSSSKFEVPAASYIVFQFLSLTFWIPIYDRLVVPAIRKRTKIEGGITLLQRMGIGMVLSIITMLV</sequence>
<protein>
    <submittedName>
        <fullName evidence="7">Uncharacterized protein</fullName>
    </submittedName>
</protein>
<comment type="caution">
    <text evidence="7">The sequence shown here is derived from an EMBL/GenBank/DDBJ whole genome shotgun (WGS) entry which is preliminary data.</text>
</comment>
<evidence type="ECO:0000256" key="5">
    <source>
        <dbReference type="ARBA" id="ARBA00023136"/>
    </source>
</evidence>
<evidence type="ECO:0000256" key="6">
    <source>
        <dbReference type="SAM" id="Phobius"/>
    </source>
</evidence>
<dbReference type="AlphaFoldDB" id="A0AA41VLW9"/>
<dbReference type="InterPro" id="IPR036259">
    <property type="entry name" value="MFS_trans_sf"/>
</dbReference>
<evidence type="ECO:0000256" key="3">
    <source>
        <dbReference type="ARBA" id="ARBA00022692"/>
    </source>
</evidence>
<name>A0AA41VLW9_PAPNU</name>
<dbReference type="SUPFAM" id="SSF103473">
    <property type="entry name" value="MFS general substrate transporter"/>
    <property type="match status" value="1"/>
</dbReference>
<dbReference type="EMBL" id="JAJJMA010247355">
    <property type="protein sequence ID" value="MCL7043493.1"/>
    <property type="molecule type" value="Genomic_DNA"/>
</dbReference>
<feature type="transmembrane region" description="Helical" evidence="6">
    <location>
        <begin position="235"/>
        <end position="253"/>
    </location>
</feature>
<reference evidence="7" key="1">
    <citation type="submission" date="2022-03" db="EMBL/GenBank/DDBJ databases">
        <title>A functionally conserved STORR gene fusion in Papaver species that diverged 16.8 million years ago.</title>
        <authorList>
            <person name="Catania T."/>
        </authorList>
    </citation>
    <scope>NUCLEOTIDE SEQUENCE</scope>
    <source>
        <strain evidence="7">S-191538</strain>
    </source>
</reference>
<dbReference type="Gene3D" id="1.20.1250.20">
    <property type="entry name" value="MFS general substrate transporter like domains"/>
    <property type="match status" value="1"/>
</dbReference>
<proteinExistence type="inferred from homology"/>
<feature type="non-terminal residue" evidence="7">
    <location>
        <position position="1"/>
    </location>
</feature>
<keyword evidence="8" id="KW-1185">Reference proteome</keyword>
<dbReference type="PANTHER" id="PTHR11654">
    <property type="entry name" value="OLIGOPEPTIDE TRANSPORTER-RELATED"/>
    <property type="match status" value="1"/>
</dbReference>
<comment type="subcellular location">
    <subcellularLocation>
        <location evidence="1">Membrane</location>
        <topology evidence="1">Multi-pass membrane protein</topology>
    </subcellularLocation>
</comment>
<feature type="transmembrane region" description="Helical" evidence="6">
    <location>
        <begin position="72"/>
        <end position="97"/>
    </location>
</feature>
<feature type="transmembrane region" description="Helical" evidence="6">
    <location>
        <begin position="46"/>
        <end position="65"/>
    </location>
</feature>
<accession>A0AA41VLW9</accession>
<evidence type="ECO:0000256" key="2">
    <source>
        <dbReference type="ARBA" id="ARBA00005982"/>
    </source>
</evidence>
<comment type="similarity">
    <text evidence="2">Belongs to the major facilitator superfamily. Proton-dependent oligopeptide transporter (POT/PTR) (TC 2.A.17) family.</text>
</comment>
<evidence type="ECO:0000313" key="8">
    <source>
        <dbReference type="Proteomes" id="UP001177140"/>
    </source>
</evidence>